<keyword evidence="4" id="KW-0472">Membrane</keyword>
<evidence type="ECO:0000313" key="6">
    <source>
        <dbReference type="Proteomes" id="UP000623467"/>
    </source>
</evidence>
<comment type="pathway">
    <text evidence="1">Mycotoxin biosynthesis.</text>
</comment>
<comment type="similarity">
    <text evidence="2">Belongs to the ustYa family.</text>
</comment>
<proteinExistence type="inferred from homology"/>
<keyword evidence="4" id="KW-1133">Transmembrane helix</keyword>
<dbReference type="AlphaFoldDB" id="A0A8H6XJP8"/>
<keyword evidence="4" id="KW-0812">Transmembrane</keyword>
<dbReference type="GO" id="GO:0043386">
    <property type="term" value="P:mycotoxin biosynthetic process"/>
    <property type="evidence" value="ECO:0007669"/>
    <property type="project" value="InterPro"/>
</dbReference>
<evidence type="ECO:0000313" key="5">
    <source>
        <dbReference type="EMBL" id="KAF7342840.1"/>
    </source>
</evidence>
<dbReference type="EMBL" id="JACAZH010000024">
    <property type="protein sequence ID" value="KAF7342840.1"/>
    <property type="molecule type" value="Genomic_DNA"/>
</dbReference>
<dbReference type="Pfam" id="PF11807">
    <property type="entry name" value="UstYa"/>
    <property type="match status" value="1"/>
</dbReference>
<evidence type="ECO:0000256" key="4">
    <source>
        <dbReference type="SAM" id="Phobius"/>
    </source>
</evidence>
<evidence type="ECO:0000256" key="2">
    <source>
        <dbReference type="ARBA" id="ARBA00035112"/>
    </source>
</evidence>
<feature type="transmembrane region" description="Helical" evidence="4">
    <location>
        <begin position="37"/>
        <end position="59"/>
    </location>
</feature>
<dbReference type="OrthoDB" id="3053098at2759"/>
<accession>A0A8H6XJP8</accession>
<comment type="caution">
    <text evidence="5">The sequence shown here is derived from an EMBL/GenBank/DDBJ whole genome shotgun (WGS) entry which is preliminary data.</text>
</comment>
<protein>
    <submittedName>
        <fullName evidence="5">Uncharacterized protein</fullName>
    </submittedName>
</protein>
<sequence>MDEYRALPDDEQSESFLGENHEDLPQFTDRRPFLPVWVTKVSLALNVLLFVISGISFAFSRQTSGHSSQIVYSPAQSAVRYVSQTFAENGLSRYAADGPEADAAWHDLYAHGISVLSEEEAKQMVVRSYPWVIEGQPTYLTELAVYHQLHCVNMFRKHLLSNDTMADTHHLVHCIDDLREAIQCASDITPLFAQPNPYADEADAKLGPLLFYTNTPHSCRDFERVQEWARERRVPPGAIAKSAHENDVIHEV</sequence>
<dbReference type="PANTHER" id="PTHR33365">
    <property type="entry name" value="YALI0B05434P"/>
    <property type="match status" value="1"/>
</dbReference>
<dbReference type="PANTHER" id="PTHR33365:SF4">
    <property type="entry name" value="CYCLOCHLOROTINE BIOSYNTHESIS PROTEIN O"/>
    <property type="match status" value="1"/>
</dbReference>
<keyword evidence="6" id="KW-1185">Reference proteome</keyword>
<name>A0A8H6XJP8_9AGAR</name>
<organism evidence="5 6">
    <name type="scientific">Mycena sanguinolenta</name>
    <dbReference type="NCBI Taxonomy" id="230812"/>
    <lineage>
        <taxon>Eukaryota</taxon>
        <taxon>Fungi</taxon>
        <taxon>Dikarya</taxon>
        <taxon>Basidiomycota</taxon>
        <taxon>Agaricomycotina</taxon>
        <taxon>Agaricomycetes</taxon>
        <taxon>Agaricomycetidae</taxon>
        <taxon>Agaricales</taxon>
        <taxon>Marasmiineae</taxon>
        <taxon>Mycenaceae</taxon>
        <taxon>Mycena</taxon>
    </lineage>
</organism>
<evidence type="ECO:0000256" key="3">
    <source>
        <dbReference type="SAM" id="MobiDB-lite"/>
    </source>
</evidence>
<gene>
    <name evidence="5" type="ORF">MSAN_02000100</name>
</gene>
<reference evidence="5" key="1">
    <citation type="submission" date="2020-05" db="EMBL/GenBank/DDBJ databases">
        <title>Mycena genomes resolve the evolution of fungal bioluminescence.</title>
        <authorList>
            <person name="Tsai I.J."/>
        </authorList>
    </citation>
    <scope>NUCLEOTIDE SEQUENCE</scope>
    <source>
        <strain evidence="5">160909Yilan</strain>
    </source>
</reference>
<evidence type="ECO:0000256" key="1">
    <source>
        <dbReference type="ARBA" id="ARBA00004685"/>
    </source>
</evidence>
<dbReference type="Proteomes" id="UP000623467">
    <property type="component" value="Unassembled WGS sequence"/>
</dbReference>
<feature type="region of interest" description="Disordered" evidence="3">
    <location>
        <begin position="1"/>
        <end position="21"/>
    </location>
</feature>
<dbReference type="InterPro" id="IPR021765">
    <property type="entry name" value="UstYa-like"/>
</dbReference>